<dbReference type="EMBL" id="JBBEGN010000019">
    <property type="protein sequence ID" value="MEJ2871165.1"/>
    <property type="molecule type" value="Genomic_DNA"/>
</dbReference>
<dbReference type="Gene3D" id="3.20.20.30">
    <property type="entry name" value="Luciferase-like domain"/>
    <property type="match status" value="1"/>
</dbReference>
<dbReference type="Proteomes" id="UP001385809">
    <property type="component" value="Unassembled WGS sequence"/>
</dbReference>
<keyword evidence="7" id="KW-1185">Reference proteome</keyword>
<evidence type="ECO:0000256" key="1">
    <source>
        <dbReference type="ARBA" id="ARBA00022630"/>
    </source>
</evidence>
<dbReference type="InterPro" id="IPR011251">
    <property type="entry name" value="Luciferase-like_dom"/>
</dbReference>
<evidence type="ECO:0000256" key="4">
    <source>
        <dbReference type="ARBA" id="ARBA00023033"/>
    </source>
</evidence>
<dbReference type="RefSeq" id="WP_337697733.1">
    <property type="nucleotide sequence ID" value="NZ_JBBEGN010000019.1"/>
</dbReference>
<proteinExistence type="predicted"/>
<dbReference type="EC" id="1.-.-.-" evidence="6"/>
<dbReference type="PANTHER" id="PTHR42847:SF4">
    <property type="entry name" value="ALKANESULFONATE MONOOXYGENASE-RELATED"/>
    <property type="match status" value="1"/>
</dbReference>
<keyword evidence="1" id="KW-0285">Flavoprotein</keyword>
<keyword evidence="4" id="KW-0503">Monooxygenase</keyword>
<evidence type="ECO:0000256" key="2">
    <source>
        <dbReference type="ARBA" id="ARBA00022643"/>
    </source>
</evidence>
<keyword evidence="2" id="KW-0288">FMN</keyword>
<dbReference type="InterPro" id="IPR036661">
    <property type="entry name" value="Luciferase-like_sf"/>
</dbReference>
<gene>
    <name evidence="6" type="ORF">WCD74_25615</name>
</gene>
<dbReference type="NCBIfam" id="TIGR03560">
    <property type="entry name" value="F420_Rv1855c"/>
    <property type="match status" value="1"/>
</dbReference>
<evidence type="ECO:0000313" key="7">
    <source>
        <dbReference type="Proteomes" id="UP001385809"/>
    </source>
</evidence>
<dbReference type="SUPFAM" id="SSF51679">
    <property type="entry name" value="Bacterial luciferase-like"/>
    <property type="match status" value="1"/>
</dbReference>
<dbReference type="Pfam" id="PF00296">
    <property type="entry name" value="Bac_luciferase"/>
    <property type="match status" value="1"/>
</dbReference>
<keyword evidence="3 6" id="KW-0560">Oxidoreductase</keyword>
<dbReference type="PANTHER" id="PTHR42847">
    <property type="entry name" value="ALKANESULFONATE MONOOXYGENASE"/>
    <property type="match status" value="1"/>
</dbReference>
<accession>A0ABU8MV12</accession>
<sequence>MDLRIFTEPQQGATYGDLLRVACAAEDAGYDAFFRSDHYRSMGDASGEPGPTDAWTTLSALAVQTERIRLGTLVTSATFRLPGPLAIQVAQADQMSGGRIELGLGAGWFEAEHTGYGIPFPSTGERFARLAEQLAVITGLWSTPPGGSFSYEGEHYTLVDSPALPKPTQQPLPVIVGGTGPRRTPALAARFATEFNLPFTPLEQAATQVERVAAACADAGRDPGSITRSFAHTLVVGKDDAEVARRGEALGVGADQLADNPLAGTPAQIVDAIGTWRERTGVTRAYLQVLDLDDLDAIELVAAEVAPQLG</sequence>
<comment type="caution">
    <text evidence="6">The sequence shown here is derived from an EMBL/GenBank/DDBJ whole genome shotgun (WGS) entry which is preliminary data.</text>
</comment>
<name>A0ABU8MV12_9PSEU</name>
<evidence type="ECO:0000259" key="5">
    <source>
        <dbReference type="Pfam" id="PF00296"/>
    </source>
</evidence>
<dbReference type="InterPro" id="IPR019952">
    <property type="entry name" value="F420_OxRdatse_Rv1855c_pred"/>
</dbReference>
<evidence type="ECO:0000256" key="3">
    <source>
        <dbReference type="ARBA" id="ARBA00023002"/>
    </source>
</evidence>
<protein>
    <submittedName>
        <fullName evidence="6">LLM class F420-dependent oxidoreductase</fullName>
        <ecNumber evidence="6">1.-.-.-</ecNumber>
    </submittedName>
</protein>
<dbReference type="GO" id="GO:0016491">
    <property type="term" value="F:oxidoreductase activity"/>
    <property type="evidence" value="ECO:0007669"/>
    <property type="project" value="UniProtKB-KW"/>
</dbReference>
<dbReference type="InterPro" id="IPR050172">
    <property type="entry name" value="SsuD_RutA_monooxygenase"/>
</dbReference>
<evidence type="ECO:0000313" key="6">
    <source>
        <dbReference type="EMBL" id="MEJ2871165.1"/>
    </source>
</evidence>
<feature type="domain" description="Luciferase-like" evidence="5">
    <location>
        <begin position="7"/>
        <end position="246"/>
    </location>
</feature>
<organism evidence="6 7">
    <name type="scientific">Actinomycetospora aurantiaca</name>
    <dbReference type="NCBI Taxonomy" id="3129233"/>
    <lineage>
        <taxon>Bacteria</taxon>
        <taxon>Bacillati</taxon>
        <taxon>Actinomycetota</taxon>
        <taxon>Actinomycetes</taxon>
        <taxon>Pseudonocardiales</taxon>
        <taxon>Pseudonocardiaceae</taxon>
        <taxon>Actinomycetospora</taxon>
    </lineage>
</organism>
<reference evidence="6 7" key="1">
    <citation type="submission" date="2024-03" db="EMBL/GenBank/DDBJ databases">
        <title>Actinomycetospora sp. OC33-EN08, a novel actinomycete isolated from wild orchid (Aerides multiflora).</title>
        <authorList>
            <person name="Suriyachadkun C."/>
        </authorList>
    </citation>
    <scope>NUCLEOTIDE SEQUENCE [LARGE SCALE GENOMIC DNA]</scope>
    <source>
        <strain evidence="6 7">OC33-EN08</strain>
    </source>
</reference>